<evidence type="ECO:0000313" key="1">
    <source>
        <dbReference type="EMBL" id="CAA9381421.1"/>
    </source>
</evidence>
<dbReference type="AlphaFoldDB" id="A0A6J4N966"/>
<accession>A0A6J4N966</accession>
<proteinExistence type="predicted"/>
<dbReference type="EMBL" id="CADCUR010000030">
    <property type="protein sequence ID" value="CAA9381421.1"/>
    <property type="molecule type" value="Genomic_DNA"/>
</dbReference>
<protein>
    <submittedName>
        <fullName evidence="1">Uncharacterized protein</fullName>
    </submittedName>
</protein>
<reference evidence="1" key="1">
    <citation type="submission" date="2020-02" db="EMBL/GenBank/DDBJ databases">
        <authorList>
            <person name="Meier V. D."/>
        </authorList>
    </citation>
    <scope>NUCLEOTIDE SEQUENCE</scope>
    <source>
        <strain evidence="1">AVDCRST_MAG74</strain>
    </source>
</reference>
<name>A0A6J4N966_9BACT</name>
<gene>
    <name evidence="1" type="ORF">AVDCRST_MAG74-403</name>
</gene>
<sequence length="52" mass="6275">MFFGKLCNPSDRSLFFKHLELSSDYEKRIKNFSAFCRSREKQGELEFEFALF</sequence>
<organism evidence="1">
    <name type="scientific">uncultured Pyrinomonadaceae bacterium</name>
    <dbReference type="NCBI Taxonomy" id="2283094"/>
    <lineage>
        <taxon>Bacteria</taxon>
        <taxon>Pseudomonadati</taxon>
        <taxon>Acidobacteriota</taxon>
        <taxon>Blastocatellia</taxon>
        <taxon>Blastocatellales</taxon>
        <taxon>Pyrinomonadaceae</taxon>
        <taxon>environmental samples</taxon>
    </lineage>
</organism>